<dbReference type="PANTHER" id="PTHR42885:SF2">
    <property type="entry name" value="HISTIDINOL-PHOSPHATE AMINOTRANSFERASE"/>
    <property type="match status" value="1"/>
</dbReference>
<evidence type="ECO:0000256" key="6">
    <source>
        <dbReference type="ARBA" id="ARBA00022605"/>
    </source>
</evidence>
<keyword evidence="6 11" id="KW-0028">Amino-acid biosynthesis</keyword>
<reference evidence="14" key="1">
    <citation type="journal article" date="2019" name="Int. J. Syst. Evol. Microbiol.">
        <title>The Global Catalogue of Microorganisms (GCM) 10K type strain sequencing project: providing services to taxonomists for standard genome sequencing and annotation.</title>
        <authorList>
            <consortium name="The Broad Institute Genomics Platform"/>
            <consortium name="The Broad Institute Genome Sequencing Center for Infectious Disease"/>
            <person name="Wu L."/>
            <person name="Ma J."/>
        </authorList>
    </citation>
    <scope>NUCLEOTIDE SEQUENCE [LARGE SCALE GENOMIC DNA]</scope>
    <source>
        <strain evidence="14">KCTC 52168</strain>
    </source>
</reference>
<gene>
    <name evidence="11 13" type="primary">hisC</name>
    <name evidence="13" type="ORF">ACFOEN_08620</name>
</gene>
<keyword evidence="9 11" id="KW-0368">Histidine biosynthesis</keyword>
<dbReference type="Gene3D" id="3.40.640.10">
    <property type="entry name" value="Type I PLP-dependent aspartate aminotransferase-like (Major domain)"/>
    <property type="match status" value="1"/>
</dbReference>
<comment type="cofactor">
    <cofactor evidence="1 11">
        <name>pyridoxal 5'-phosphate</name>
        <dbReference type="ChEBI" id="CHEBI:597326"/>
    </cofactor>
</comment>
<dbReference type="InterPro" id="IPR015424">
    <property type="entry name" value="PyrdxlP-dep_Trfase"/>
</dbReference>
<comment type="catalytic activity">
    <reaction evidence="10 11">
        <text>L-histidinol phosphate + 2-oxoglutarate = 3-(imidazol-4-yl)-2-oxopropyl phosphate + L-glutamate</text>
        <dbReference type="Rhea" id="RHEA:23744"/>
        <dbReference type="ChEBI" id="CHEBI:16810"/>
        <dbReference type="ChEBI" id="CHEBI:29985"/>
        <dbReference type="ChEBI" id="CHEBI:57766"/>
        <dbReference type="ChEBI" id="CHEBI:57980"/>
        <dbReference type="EC" id="2.6.1.9"/>
    </reaction>
</comment>
<dbReference type="EMBL" id="JBHRTI010000004">
    <property type="protein sequence ID" value="MFC3147703.1"/>
    <property type="molecule type" value="Genomic_DNA"/>
</dbReference>
<comment type="pathway">
    <text evidence="2 11">Amino-acid biosynthesis; L-histidine biosynthesis; L-histidine from 5-phospho-alpha-D-ribose 1-diphosphate: step 7/9.</text>
</comment>
<sequence>MSAYPVPDASGFIKLDAMENPFDLPAPLKAQLAQRLTDVLLNRYPVPSYRAVKEALSAKLGVPEGCPVMLGNGSDELIHLVLQACAKPGAVALAPLPGFVMYEMSARLNGVRFVGVPLAANFSLNLPAMLMAIAEHKPAVIFIAYPNNPTGNLWSDSDIEQIVRAAPGLVVIDEAYHPFAQQSWMNRLAQFDKVLVMRTLSKLGLAGIRLGYMAGSARWIEQFEKVRPPYNVNVLTEAAALFMLEHLEVLDAQAAQLRSERTRLFDALRQMKGVTPHPSAANFILTRVPDAAGWMAGLKARGILIKNVSGMHPLLSGCLRLTVGTPQENDRLIAALTELAKA</sequence>
<evidence type="ECO:0000256" key="7">
    <source>
        <dbReference type="ARBA" id="ARBA00022679"/>
    </source>
</evidence>
<dbReference type="CDD" id="cd00609">
    <property type="entry name" value="AAT_like"/>
    <property type="match status" value="1"/>
</dbReference>
<dbReference type="GO" id="GO:0004400">
    <property type="term" value="F:histidinol-phosphate transaminase activity"/>
    <property type="evidence" value="ECO:0007669"/>
    <property type="project" value="UniProtKB-EC"/>
</dbReference>
<name>A0ABV7H4L3_9BURK</name>
<evidence type="ECO:0000256" key="5">
    <source>
        <dbReference type="ARBA" id="ARBA00022576"/>
    </source>
</evidence>
<dbReference type="PANTHER" id="PTHR42885">
    <property type="entry name" value="HISTIDINOL-PHOSPHATE AMINOTRANSFERASE-RELATED"/>
    <property type="match status" value="1"/>
</dbReference>
<organism evidence="13 14">
    <name type="scientific">Piscinibacterium candidicorallinum</name>
    <dbReference type="NCBI Taxonomy" id="1793872"/>
    <lineage>
        <taxon>Bacteria</taxon>
        <taxon>Pseudomonadati</taxon>
        <taxon>Pseudomonadota</taxon>
        <taxon>Betaproteobacteria</taxon>
        <taxon>Burkholderiales</taxon>
        <taxon>Piscinibacterium</taxon>
    </lineage>
</organism>
<keyword evidence="8 11" id="KW-0663">Pyridoxal phosphate</keyword>
<evidence type="ECO:0000256" key="9">
    <source>
        <dbReference type="ARBA" id="ARBA00023102"/>
    </source>
</evidence>
<dbReference type="SUPFAM" id="SSF53383">
    <property type="entry name" value="PLP-dependent transferases"/>
    <property type="match status" value="1"/>
</dbReference>
<dbReference type="Proteomes" id="UP001595556">
    <property type="component" value="Unassembled WGS sequence"/>
</dbReference>
<comment type="caution">
    <text evidence="13">The sequence shown here is derived from an EMBL/GenBank/DDBJ whole genome shotgun (WGS) entry which is preliminary data.</text>
</comment>
<comment type="subunit">
    <text evidence="4 11">Homodimer.</text>
</comment>
<feature type="domain" description="Aminotransferase class I/classII large" evidence="12">
    <location>
        <begin position="12"/>
        <end position="336"/>
    </location>
</feature>
<dbReference type="EC" id="2.6.1.9" evidence="11"/>
<dbReference type="Gene3D" id="3.90.1150.10">
    <property type="entry name" value="Aspartate Aminotransferase, domain 1"/>
    <property type="match status" value="1"/>
</dbReference>
<evidence type="ECO:0000256" key="4">
    <source>
        <dbReference type="ARBA" id="ARBA00011738"/>
    </source>
</evidence>
<feature type="modified residue" description="N6-(pyridoxal phosphate)lysine" evidence="11">
    <location>
        <position position="202"/>
    </location>
</feature>
<evidence type="ECO:0000256" key="8">
    <source>
        <dbReference type="ARBA" id="ARBA00022898"/>
    </source>
</evidence>
<dbReference type="RefSeq" id="WP_377304244.1">
    <property type="nucleotide sequence ID" value="NZ_CP180191.1"/>
</dbReference>
<proteinExistence type="inferred from homology"/>
<evidence type="ECO:0000256" key="2">
    <source>
        <dbReference type="ARBA" id="ARBA00005011"/>
    </source>
</evidence>
<keyword evidence="7 11" id="KW-0808">Transferase</keyword>
<dbReference type="InterPro" id="IPR005861">
    <property type="entry name" value="HisP_aminotrans"/>
</dbReference>
<dbReference type="InterPro" id="IPR015421">
    <property type="entry name" value="PyrdxlP-dep_Trfase_major"/>
</dbReference>
<dbReference type="HAMAP" id="MF_01023">
    <property type="entry name" value="HisC_aminotrans_2"/>
    <property type="match status" value="1"/>
</dbReference>
<dbReference type="InterPro" id="IPR004839">
    <property type="entry name" value="Aminotransferase_I/II_large"/>
</dbReference>
<evidence type="ECO:0000256" key="11">
    <source>
        <dbReference type="HAMAP-Rule" id="MF_01023"/>
    </source>
</evidence>
<keyword evidence="5 11" id="KW-0032">Aminotransferase</keyword>
<accession>A0ABV7H4L3</accession>
<evidence type="ECO:0000256" key="3">
    <source>
        <dbReference type="ARBA" id="ARBA00007970"/>
    </source>
</evidence>
<protein>
    <recommendedName>
        <fullName evidence="11">Histidinol-phosphate aminotransferase</fullName>
        <ecNumber evidence="11">2.6.1.9</ecNumber>
    </recommendedName>
    <alternativeName>
        <fullName evidence="11">Imidazole acetol-phosphate transaminase</fullName>
    </alternativeName>
</protein>
<evidence type="ECO:0000256" key="10">
    <source>
        <dbReference type="ARBA" id="ARBA00047481"/>
    </source>
</evidence>
<dbReference type="InterPro" id="IPR015422">
    <property type="entry name" value="PyrdxlP-dep_Trfase_small"/>
</dbReference>
<keyword evidence="14" id="KW-1185">Reference proteome</keyword>
<dbReference type="NCBIfam" id="TIGR01141">
    <property type="entry name" value="hisC"/>
    <property type="match status" value="1"/>
</dbReference>
<evidence type="ECO:0000259" key="12">
    <source>
        <dbReference type="Pfam" id="PF00155"/>
    </source>
</evidence>
<dbReference type="Pfam" id="PF00155">
    <property type="entry name" value="Aminotran_1_2"/>
    <property type="match status" value="1"/>
</dbReference>
<comment type="similarity">
    <text evidence="3 11">Belongs to the class-II pyridoxal-phosphate-dependent aminotransferase family. Histidinol-phosphate aminotransferase subfamily.</text>
</comment>
<evidence type="ECO:0000313" key="13">
    <source>
        <dbReference type="EMBL" id="MFC3147703.1"/>
    </source>
</evidence>
<evidence type="ECO:0000256" key="1">
    <source>
        <dbReference type="ARBA" id="ARBA00001933"/>
    </source>
</evidence>
<evidence type="ECO:0000313" key="14">
    <source>
        <dbReference type="Proteomes" id="UP001595556"/>
    </source>
</evidence>